<reference evidence="2" key="1">
    <citation type="journal article" date="2020" name="Stud. Mycol.">
        <title>101 Dothideomycetes genomes: a test case for predicting lifestyles and emergence of pathogens.</title>
        <authorList>
            <person name="Haridas S."/>
            <person name="Albert R."/>
            <person name="Binder M."/>
            <person name="Bloem J."/>
            <person name="Labutti K."/>
            <person name="Salamov A."/>
            <person name="Andreopoulos B."/>
            <person name="Baker S."/>
            <person name="Barry K."/>
            <person name="Bills G."/>
            <person name="Bluhm B."/>
            <person name="Cannon C."/>
            <person name="Castanera R."/>
            <person name="Culley D."/>
            <person name="Daum C."/>
            <person name="Ezra D."/>
            <person name="Gonzalez J."/>
            <person name="Henrissat B."/>
            <person name="Kuo A."/>
            <person name="Liang C."/>
            <person name="Lipzen A."/>
            <person name="Lutzoni F."/>
            <person name="Magnuson J."/>
            <person name="Mondo S."/>
            <person name="Nolan M."/>
            <person name="Ohm R."/>
            <person name="Pangilinan J."/>
            <person name="Park H.-J."/>
            <person name="Ramirez L."/>
            <person name="Alfaro M."/>
            <person name="Sun H."/>
            <person name="Tritt A."/>
            <person name="Yoshinaga Y."/>
            <person name="Zwiers L.-H."/>
            <person name="Turgeon B."/>
            <person name="Goodwin S."/>
            <person name="Spatafora J."/>
            <person name="Crous P."/>
            <person name="Grigoriev I."/>
        </authorList>
    </citation>
    <scope>NUCLEOTIDE SEQUENCE</scope>
    <source>
        <strain evidence="2">ATCC 36951</strain>
    </source>
</reference>
<accession>A0A6A6CTB2</accession>
<dbReference type="AlphaFoldDB" id="A0A6A6CTB2"/>
<dbReference type="InterPro" id="IPR056125">
    <property type="entry name" value="DUF7708"/>
</dbReference>
<proteinExistence type="predicted"/>
<dbReference type="EMBL" id="ML993588">
    <property type="protein sequence ID" value="KAF2169418.1"/>
    <property type="molecule type" value="Genomic_DNA"/>
</dbReference>
<name>A0A6A6CTB2_ZASCE</name>
<dbReference type="Proteomes" id="UP000799537">
    <property type="component" value="Unassembled WGS sequence"/>
</dbReference>
<dbReference type="Pfam" id="PF24809">
    <property type="entry name" value="DUF7708"/>
    <property type="match status" value="1"/>
</dbReference>
<evidence type="ECO:0000313" key="3">
    <source>
        <dbReference type="Proteomes" id="UP000799537"/>
    </source>
</evidence>
<organism evidence="2 3">
    <name type="scientific">Zasmidium cellare ATCC 36951</name>
    <dbReference type="NCBI Taxonomy" id="1080233"/>
    <lineage>
        <taxon>Eukaryota</taxon>
        <taxon>Fungi</taxon>
        <taxon>Dikarya</taxon>
        <taxon>Ascomycota</taxon>
        <taxon>Pezizomycotina</taxon>
        <taxon>Dothideomycetes</taxon>
        <taxon>Dothideomycetidae</taxon>
        <taxon>Mycosphaerellales</taxon>
        <taxon>Mycosphaerellaceae</taxon>
        <taxon>Zasmidium</taxon>
    </lineage>
</organism>
<protein>
    <recommendedName>
        <fullName evidence="1">DUF7708 domain-containing protein</fullName>
    </recommendedName>
</protein>
<evidence type="ECO:0000259" key="1">
    <source>
        <dbReference type="Pfam" id="PF24809"/>
    </source>
</evidence>
<dbReference type="GeneID" id="54565411"/>
<dbReference type="OrthoDB" id="61900at2759"/>
<feature type="domain" description="DUF7708" evidence="1">
    <location>
        <begin position="75"/>
        <end position="216"/>
    </location>
</feature>
<keyword evidence="3" id="KW-1185">Reference proteome</keyword>
<dbReference type="RefSeq" id="XP_033670307.1">
    <property type="nucleotide sequence ID" value="XM_033812139.1"/>
</dbReference>
<gene>
    <name evidence="2" type="ORF">M409DRAFT_52660</name>
</gene>
<sequence length="524" mass="58423">MKTGTPSPGGPPPTSLSTATCAFQDALELLCNQQPAGGHLEAWLKDKYTQADVEKSIEEAKCLYEARSNSKARTWLGKLSSGILSYGKVMDMLAQHHPEYVSLAWGTTKLLFILFQHHDELVTELAKSMAEISDMLPRTNQYLAIYNSPVLLKKAETLFGLIIQHFHAMIKFYREGRLKHAWKAFIHPYSLRFKALKDEIDQCSRSIDLCALASLHVNVHAIGKDQIGLNDKVDLIDEKLSLLMSRILQIQNDTALLPSMSISQNRLEMSDMMAMTSASQLSPPTEVLRHRLSFSRRNMARYKIGLKTIWSAPALRAWSTSPNSRAIMVQGSWFSRNETNAMGTHMTEFVRQSDCTCLWALQHMTESKKTKGTWTQVLKYLAMQALQRNSDAISKSLNNDFNSLVVASAVSDQQWEAILLRALSGSGAAYLVIDLAVLEALELTELEAILQSVVRLTSASSNEPGSSTVKIAILGSARMNTASLTGFHRLEMDRFLRRGRNVGQGRHTNAAKGRVPLKFHVSKT</sequence>
<evidence type="ECO:0000313" key="2">
    <source>
        <dbReference type="EMBL" id="KAF2169418.1"/>
    </source>
</evidence>